<keyword evidence="4 7" id="KW-0812">Transmembrane</keyword>
<feature type="transmembrane region" description="Helical" evidence="7">
    <location>
        <begin position="61"/>
        <end position="86"/>
    </location>
</feature>
<evidence type="ECO:0000313" key="9">
    <source>
        <dbReference type="EMBL" id="SMH41992.1"/>
    </source>
</evidence>
<dbReference type="PANTHER" id="PTHR23517">
    <property type="entry name" value="RESISTANCE PROTEIN MDTM, PUTATIVE-RELATED-RELATED"/>
    <property type="match status" value="1"/>
</dbReference>
<evidence type="ECO:0000259" key="8">
    <source>
        <dbReference type="PROSITE" id="PS50850"/>
    </source>
</evidence>
<dbReference type="InterPro" id="IPR020846">
    <property type="entry name" value="MFS_dom"/>
</dbReference>
<keyword evidence="5 7" id="KW-1133">Transmembrane helix</keyword>
<organism evidence="9 10">
    <name type="scientific">Rathayibacter oskolensis</name>
    <dbReference type="NCBI Taxonomy" id="1891671"/>
    <lineage>
        <taxon>Bacteria</taxon>
        <taxon>Bacillati</taxon>
        <taxon>Actinomycetota</taxon>
        <taxon>Actinomycetes</taxon>
        <taxon>Micrococcales</taxon>
        <taxon>Microbacteriaceae</taxon>
        <taxon>Rathayibacter</taxon>
    </lineage>
</organism>
<feature type="transmembrane region" description="Helical" evidence="7">
    <location>
        <begin position="259"/>
        <end position="283"/>
    </location>
</feature>
<dbReference type="GO" id="GO:0022857">
    <property type="term" value="F:transmembrane transporter activity"/>
    <property type="evidence" value="ECO:0007669"/>
    <property type="project" value="InterPro"/>
</dbReference>
<feature type="transmembrane region" description="Helical" evidence="7">
    <location>
        <begin position="154"/>
        <end position="175"/>
    </location>
</feature>
<keyword evidence="10" id="KW-1185">Reference proteome</keyword>
<feature type="transmembrane region" description="Helical" evidence="7">
    <location>
        <begin position="119"/>
        <end position="142"/>
    </location>
</feature>
<feature type="domain" description="Major facilitator superfamily (MFS) profile" evidence="8">
    <location>
        <begin position="221"/>
        <end position="405"/>
    </location>
</feature>
<evidence type="ECO:0000256" key="4">
    <source>
        <dbReference type="ARBA" id="ARBA00022692"/>
    </source>
</evidence>
<dbReference type="AlphaFoldDB" id="A0A1X7NWB1"/>
<evidence type="ECO:0000256" key="6">
    <source>
        <dbReference type="ARBA" id="ARBA00023136"/>
    </source>
</evidence>
<dbReference type="PROSITE" id="PS50850">
    <property type="entry name" value="MFS"/>
    <property type="match status" value="1"/>
</dbReference>
<dbReference type="EMBL" id="FXBM01000002">
    <property type="protein sequence ID" value="SMH41992.1"/>
    <property type="molecule type" value="Genomic_DNA"/>
</dbReference>
<evidence type="ECO:0000256" key="1">
    <source>
        <dbReference type="ARBA" id="ARBA00004651"/>
    </source>
</evidence>
<dbReference type="Gene3D" id="1.20.1250.20">
    <property type="entry name" value="MFS general substrate transporter like domains"/>
    <property type="match status" value="2"/>
</dbReference>
<feature type="transmembrane region" description="Helical" evidence="7">
    <location>
        <begin position="320"/>
        <end position="342"/>
    </location>
</feature>
<dbReference type="STRING" id="1891671.SAMN06295885_1855"/>
<dbReference type="GO" id="GO:0005886">
    <property type="term" value="C:plasma membrane"/>
    <property type="evidence" value="ECO:0007669"/>
    <property type="project" value="UniProtKB-SubCell"/>
</dbReference>
<dbReference type="InterPro" id="IPR050171">
    <property type="entry name" value="MFS_Transporters"/>
</dbReference>
<sequence length="405" mass="40105">MTEGVLVCTRSPSGDPDVAEEAGVRDRSTAALLLHATLIQAVAFLLRPAAVYQAIQLDVPAFALGALGASFAVVPLVIALPVGGLVDRIGARAVMAFGSLVTLASAAVLLLAGGGIAGLLVGIALLGAGHLGCVVAQQAVVAGGAAGTRLDSRFGYYTFAASLGQAIGPAFIPVFAGGAVRPDPEPLFVTGGVLAVVLLAVTAAVRSSPRQASAPSPAGSTLGLLRVPGLARALTTSAVVVAAVDLTVVYLPALGAERGLPAGVVGALLTVRALASMTSRLVLGVVTARFGRTRVMVLGILVSAVCLVLVALAAPTSLLFVAVALMGLGLGIGQPITMSWLIERTPADRHGRALSLRLAGNRIGLIALPTVLGAIAAAAGAGGVLVGTGIVVGSTLVLLRGVRLD</sequence>
<feature type="transmembrane region" description="Helical" evidence="7">
    <location>
        <begin position="295"/>
        <end position="314"/>
    </location>
</feature>
<dbReference type="InterPro" id="IPR036259">
    <property type="entry name" value="MFS_trans_sf"/>
</dbReference>
<feature type="transmembrane region" description="Helical" evidence="7">
    <location>
        <begin position="187"/>
        <end position="205"/>
    </location>
</feature>
<comment type="subcellular location">
    <subcellularLocation>
        <location evidence="1">Cell membrane</location>
        <topology evidence="1">Multi-pass membrane protein</topology>
    </subcellularLocation>
</comment>
<evidence type="ECO:0000256" key="3">
    <source>
        <dbReference type="ARBA" id="ARBA00022475"/>
    </source>
</evidence>
<evidence type="ECO:0000256" key="5">
    <source>
        <dbReference type="ARBA" id="ARBA00022989"/>
    </source>
</evidence>
<dbReference type="SUPFAM" id="SSF103473">
    <property type="entry name" value="MFS general substrate transporter"/>
    <property type="match status" value="1"/>
</dbReference>
<keyword evidence="3" id="KW-1003">Cell membrane</keyword>
<dbReference type="Proteomes" id="UP000193711">
    <property type="component" value="Unassembled WGS sequence"/>
</dbReference>
<evidence type="ECO:0000256" key="2">
    <source>
        <dbReference type="ARBA" id="ARBA00022448"/>
    </source>
</evidence>
<feature type="transmembrane region" description="Helical" evidence="7">
    <location>
        <begin position="32"/>
        <end position="55"/>
    </location>
</feature>
<accession>A0A1X7NWB1</accession>
<dbReference type="Pfam" id="PF07690">
    <property type="entry name" value="MFS_1"/>
    <property type="match status" value="1"/>
</dbReference>
<dbReference type="InterPro" id="IPR011701">
    <property type="entry name" value="MFS"/>
</dbReference>
<name>A0A1X7NWB1_9MICO</name>
<evidence type="ECO:0000256" key="7">
    <source>
        <dbReference type="SAM" id="Phobius"/>
    </source>
</evidence>
<feature type="transmembrane region" description="Helical" evidence="7">
    <location>
        <begin position="93"/>
        <end position="113"/>
    </location>
</feature>
<keyword evidence="6 7" id="KW-0472">Membrane</keyword>
<evidence type="ECO:0000313" key="10">
    <source>
        <dbReference type="Proteomes" id="UP000193711"/>
    </source>
</evidence>
<feature type="transmembrane region" description="Helical" evidence="7">
    <location>
        <begin position="233"/>
        <end position="253"/>
    </location>
</feature>
<reference evidence="10" key="1">
    <citation type="submission" date="2017-04" db="EMBL/GenBank/DDBJ databases">
        <authorList>
            <person name="Varghese N."/>
            <person name="Submissions S."/>
        </authorList>
    </citation>
    <scope>NUCLEOTIDE SEQUENCE [LARGE SCALE GENOMIC DNA]</scope>
    <source>
        <strain evidence="10">VKM Ac-2121</strain>
    </source>
</reference>
<keyword evidence="2" id="KW-0813">Transport</keyword>
<gene>
    <name evidence="9" type="ORF">SAMN06295885_1855</name>
</gene>
<feature type="transmembrane region" description="Helical" evidence="7">
    <location>
        <begin position="363"/>
        <end position="392"/>
    </location>
</feature>
<protein>
    <submittedName>
        <fullName evidence="9">Predicted arabinose efflux permease, MFS family</fullName>
    </submittedName>
</protein>
<proteinExistence type="predicted"/>